<keyword evidence="3" id="KW-1185">Reference proteome</keyword>
<comment type="caution">
    <text evidence="2">The sequence shown here is derived from an EMBL/GenBank/DDBJ whole genome shotgun (WGS) entry which is preliminary data.</text>
</comment>
<proteinExistence type="predicted"/>
<dbReference type="AlphaFoldDB" id="A0A918BHU4"/>
<reference evidence="2" key="2">
    <citation type="submission" date="2020-09" db="EMBL/GenBank/DDBJ databases">
        <authorList>
            <person name="Sun Q."/>
            <person name="Ohkuma M."/>
        </authorList>
    </citation>
    <scope>NUCLEOTIDE SEQUENCE</scope>
    <source>
        <strain evidence="2">JCM 4403</strain>
    </source>
</reference>
<dbReference type="RefSeq" id="WP_189555896.1">
    <property type="nucleotide sequence ID" value="NZ_BMTE01000001.1"/>
</dbReference>
<feature type="signal peptide" evidence="1">
    <location>
        <begin position="1"/>
        <end position="29"/>
    </location>
</feature>
<evidence type="ECO:0000313" key="3">
    <source>
        <dbReference type="Proteomes" id="UP000656732"/>
    </source>
</evidence>
<feature type="chain" id="PRO_5038570840" evidence="1">
    <location>
        <begin position="30"/>
        <end position="91"/>
    </location>
</feature>
<sequence>MFKSIKITAVAGVLAGSALVGLGAVQAAAVENPGKCTNDGRGHVRCVDAREDRITGEKAAPVQLVDGVQRECSGGGAVSCAAGALVGDKKS</sequence>
<reference evidence="2" key="1">
    <citation type="journal article" date="2014" name="Int. J. Syst. Evol. Microbiol.">
        <title>Complete genome sequence of Corynebacterium casei LMG S-19264T (=DSM 44701T), isolated from a smear-ripened cheese.</title>
        <authorList>
            <consortium name="US DOE Joint Genome Institute (JGI-PGF)"/>
            <person name="Walter F."/>
            <person name="Albersmeier A."/>
            <person name="Kalinowski J."/>
            <person name="Ruckert C."/>
        </authorList>
    </citation>
    <scope>NUCLEOTIDE SEQUENCE</scope>
    <source>
        <strain evidence="2">JCM 4403</strain>
    </source>
</reference>
<dbReference type="Proteomes" id="UP000656732">
    <property type="component" value="Unassembled WGS sequence"/>
</dbReference>
<protein>
    <submittedName>
        <fullName evidence="2">Uncharacterized protein</fullName>
    </submittedName>
</protein>
<name>A0A918BHU4_9ACTN</name>
<gene>
    <name evidence="2" type="ORF">GCM10010280_08960</name>
</gene>
<dbReference type="EMBL" id="BMTU01000001">
    <property type="protein sequence ID" value="GGQ64625.1"/>
    <property type="molecule type" value="Genomic_DNA"/>
</dbReference>
<accession>A0A918BHU4</accession>
<evidence type="ECO:0000313" key="2">
    <source>
        <dbReference type="EMBL" id="GGQ64625.1"/>
    </source>
</evidence>
<organism evidence="2 3">
    <name type="scientific">Streptomyces pilosus</name>
    <dbReference type="NCBI Taxonomy" id="28893"/>
    <lineage>
        <taxon>Bacteria</taxon>
        <taxon>Bacillati</taxon>
        <taxon>Actinomycetota</taxon>
        <taxon>Actinomycetes</taxon>
        <taxon>Kitasatosporales</taxon>
        <taxon>Streptomycetaceae</taxon>
        <taxon>Streptomyces</taxon>
    </lineage>
</organism>
<evidence type="ECO:0000256" key="1">
    <source>
        <dbReference type="SAM" id="SignalP"/>
    </source>
</evidence>
<keyword evidence="1" id="KW-0732">Signal</keyword>